<proteinExistence type="predicted"/>
<organism evidence="1 2">
    <name type="scientific">Gordonia phage ASerpRocky</name>
    <dbReference type="NCBI Taxonomy" id="2599841"/>
    <lineage>
        <taxon>Viruses</taxon>
        <taxon>Duplodnaviria</taxon>
        <taxon>Heunggongvirae</taxon>
        <taxon>Uroviricota</taxon>
        <taxon>Caudoviricetes</taxon>
        <taxon>Demosthenesvirus</taxon>
        <taxon>Demosthenesvirus demosthenes</taxon>
    </lineage>
</organism>
<sequence length="328" mass="37194">MIEEDDDFRLGGKSSVTSDAHFEYEKDVIEQLNNLTAAVRAGHSVNLPTGPTQLQPFQFEPDPVIKATEPSDAPIAYFRVYYIWPSVHGSMQPSLKKEVMCTDPDEVEDKFFEIIVKSIEESKYDKNTVTTDDLEIEHIEAVHIDSTTSRVYDIDDEEPEDKHDDHVHWAPTAPNVTRPTLTAQMRHHGITMATSPISPSQGVYQQITSQWVSTEPEGGRKDGESISDVYKRLAEANITSSQEVMESVQRQVSEQVEAQLVDGPGQTRVFVGKEVKSMLNEDDQVEQLKEDIRKSNKSRILSFFQRESEKSVMTAFEVEQKLGYHYPI</sequence>
<evidence type="ECO:0000313" key="1">
    <source>
        <dbReference type="EMBL" id="QFG08490.1"/>
    </source>
</evidence>
<dbReference type="EMBL" id="MN234166">
    <property type="protein sequence ID" value="QFG08490.1"/>
    <property type="molecule type" value="Genomic_DNA"/>
</dbReference>
<dbReference type="Proteomes" id="UP000327569">
    <property type="component" value="Segment"/>
</dbReference>
<gene>
    <name evidence="1" type="primary">1</name>
    <name evidence="1" type="ORF">PBI_ASERPROCKY_1</name>
</gene>
<evidence type="ECO:0000313" key="2">
    <source>
        <dbReference type="Proteomes" id="UP000327569"/>
    </source>
</evidence>
<name>A0A5J6TCF4_9CAUD</name>
<reference evidence="1 2" key="1">
    <citation type="submission" date="2019-07" db="EMBL/GenBank/DDBJ databases">
        <authorList>
            <person name="Stoner T.H."/>
            <person name="Garlena R.A."/>
            <person name="Russell D.A."/>
            <person name="Pope W.H."/>
            <person name="Jacobs-Sera D."/>
            <person name="Hatfull G.F."/>
        </authorList>
    </citation>
    <scope>NUCLEOTIDE SEQUENCE [LARGE SCALE GENOMIC DNA]</scope>
</reference>
<accession>A0A5J6TCF4</accession>
<protein>
    <submittedName>
        <fullName evidence="1">Uncharacterized protein</fullName>
    </submittedName>
</protein>